<dbReference type="Gene3D" id="1.10.260.40">
    <property type="entry name" value="lambda repressor-like DNA-binding domains"/>
    <property type="match status" value="1"/>
</dbReference>
<dbReference type="Proteomes" id="UP001526225">
    <property type="component" value="Unassembled WGS sequence"/>
</dbReference>
<sequence length="403" mass="47094">MITSEQLKQYRVEREWSVRQMAAYLDISKTTYARYESGANEIPEKVQERIHLSFTSFNGTMAIALDYLRISFETLTPEKVISDVLGMNIDDFSTSGGNASMLYKASLNYSGFFYIRVFTRSENVDEIGALLQISGRGCRSMEFLLQKQKRTWVDLLYVATMQYSGKVTRIDMAINDYIQPRGWFDIDTLIKLAMNKDYKSRFRSKPIIHGNEYDGWTLEFGKRGNVFFRFYEKDKEVASKLGTTKSDLGIVNRYELQIGDTRKAMQVVHDWIVSDDLIPTVYGYFNRYITFYEYIDPKIKARDDYVEAEDRPVFQQWHYFVLHAKEIVFETLPEEVSLERSLAWIQRSVAPTLKLLDEAGALSDVMEFMREAELSPKHEKLLEALNRQIEEENTLANEFEKQH</sequence>
<dbReference type="SMART" id="SM00530">
    <property type="entry name" value="HTH_XRE"/>
    <property type="match status" value="1"/>
</dbReference>
<dbReference type="Pfam" id="PF01381">
    <property type="entry name" value="HTH_3"/>
    <property type="match status" value="1"/>
</dbReference>
<keyword evidence="3" id="KW-1185">Reference proteome</keyword>
<feature type="domain" description="HTH cro/C1-type" evidence="1">
    <location>
        <begin position="7"/>
        <end position="42"/>
    </location>
</feature>
<dbReference type="CDD" id="cd00093">
    <property type="entry name" value="HTH_XRE"/>
    <property type="match status" value="1"/>
</dbReference>
<name>A0ABT3E3X0_9LACO</name>
<proteinExistence type="predicted"/>
<evidence type="ECO:0000313" key="3">
    <source>
        <dbReference type="Proteomes" id="UP001526225"/>
    </source>
</evidence>
<dbReference type="InterPro" id="IPR010982">
    <property type="entry name" value="Lambda_DNA-bd_dom_sf"/>
</dbReference>
<dbReference type="Pfam" id="PF18106">
    <property type="entry name" value="Rol_Rep_N"/>
    <property type="match status" value="1"/>
</dbReference>
<dbReference type="RefSeq" id="WP_213409537.1">
    <property type="nucleotide sequence ID" value="NZ_CP074441.1"/>
</dbReference>
<accession>A0ABT3E3X0</accession>
<dbReference type="Pfam" id="PF02486">
    <property type="entry name" value="Rep_trans"/>
    <property type="match status" value="1"/>
</dbReference>
<dbReference type="EMBL" id="JAOZFE010000003">
    <property type="protein sequence ID" value="MCW0953114.1"/>
    <property type="molecule type" value="Genomic_DNA"/>
</dbReference>
<organism evidence="2 3">
    <name type="scientific">Weissella ceti</name>
    <dbReference type="NCBI Taxonomy" id="759620"/>
    <lineage>
        <taxon>Bacteria</taxon>
        <taxon>Bacillati</taxon>
        <taxon>Bacillota</taxon>
        <taxon>Bacilli</taxon>
        <taxon>Lactobacillales</taxon>
        <taxon>Lactobacillaceae</taxon>
        <taxon>Weissella</taxon>
    </lineage>
</organism>
<dbReference type="InterPro" id="IPR040819">
    <property type="entry name" value="Rol_Rep_N"/>
</dbReference>
<comment type="caution">
    <text evidence="2">The sequence shown here is derived from an EMBL/GenBank/DDBJ whole genome shotgun (WGS) entry which is preliminary data.</text>
</comment>
<evidence type="ECO:0000259" key="1">
    <source>
        <dbReference type="PROSITE" id="PS50943"/>
    </source>
</evidence>
<reference evidence="2 3" key="1">
    <citation type="submission" date="2022-10" db="EMBL/GenBank/DDBJ databases">
        <title>Weissella fermenti sp. nov., isolated from fermented cabbage.</title>
        <authorList>
            <person name="Lee J.K."/>
            <person name="Baek J.H."/>
            <person name="Choi D.G."/>
            <person name="Kim J.M."/>
            <person name="Jeon C.O."/>
        </authorList>
    </citation>
    <scope>NUCLEOTIDE SEQUENCE [LARGE SCALE GENOMIC DNA]</scope>
    <source>
        <strain evidence="2 3">KACC 18534</strain>
    </source>
</reference>
<evidence type="ECO:0000313" key="2">
    <source>
        <dbReference type="EMBL" id="MCW0953114.1"/>
    </source>
</evidence>
<dbReference type="InterPro" id="IPR001387">
    <property type="entry name" value="Cro/C1-type_HTH"/>
</dbReference>
<dbReference type="PROSITE" id="PS50943">
    <property type="entry name" value="HTH_CROC1"/>
    <property type="match status" value="1"/>
</dbReference>
<gene>
    <name evidence="2" type="ORF">OIT44_03375</name>
</gene>
<dbReference type="SUPFAM" id="SSF47413">
    <property type="entry name" value="lambda repressor-like DNA-binding domains"/>
    <property type="match status" value="1"/>
</dbReference>
<protein>
    <submittedName>
        <fullName evidence="2">XRE family transcriptional regulator</fullName>
    </submittedName>
</protein>
<dbReference type="InterPro" id="IPR003491">
    <property type="entry name" value="REP-like_C"/>
</dbReference>